<dbReference type="CDD" id="cd08863">
    <property type="entry name" value="SRPBCC_DUF1857"/>
    <property type="match status" value="1"/>
</dbReference>
<organism evidence="1 2">
    <name type="scientific">Dendryphion nanum</name>
    <dbReference type="NCBI Taxonomy" id="256645"/>
    <lineage>
        <taxon>Eukaryota</taxon>
        <taxon>Fungi</taxon>
        <taxon>Dikarya</taxon>
        <taxon>Ascomycota</taxon>
        <taxon>Pezizomycotina</taxon>
        <taxon>Dothideomycetes</taxon>
        <taxon>Pleosporomycetidae</taxon>
        <taxon>Pleosporales</taxon>
        <taxon>Torulaceae</taxon>
        <taxon>Dendryphion</taxon>
    </lineage>
</organism>
<accession>A0A9P9DSY7</accession>
<dbReference type="AlphaFoldDB" id="A0A9P9DSY7"/>
<sequence>MVKLHLAHTSPINPPSSTPILTLPQIWSGLQRKIRYAEEFVPMIASCTVLSDENGVVTREVVFKPGQGPRERAKEVVRGFEHAWVEFEQDDGTVIRNVISRGSGRGEDGEGELYMTYLFEIDLVGIKEGEEEEESERVRLTAMAKKAVDSSIDVIREMVKDGRIKA</sequence>
<dbReference type="InterPro" id="IPR023393">
    <property type="entry name" value="START-like_dom_sf"/>
</dbReference>
<keyword evidence="2" id="KW-1185">Reference proteome</keyword>
<evidence type="ECO:0000313" key="2">
    <source>
        <dbReference type="Proteomes" id="UP000700596"/>
    </source>
</evidence>
<dbReference type="SUPFAM" id="SSF55961">
    <property type="entry name" value="Bet v1-like"/>
    <property type="match status" value="1"/>
</dbReference>
<reference evidence="1" key="1">
    <citation type="journal article" date="2021" name="Nat. Commun.">
        <title>Genetic determinants of endophytism in the Arabidopsis root mycobiome.</title>
        <authorList>
            <person name="Mesny F."/>
            <person name="Miyauchi S."/>
            <person name="Thiergart T."/>
            <person name="Pickel B."/>
            <person name="Atanasova L."/>
            <person name="Karlsson M."/>
            <person name="Huettel B."/>
            <person name="Barry K.W."/>
            <person name="Haridas S."/>
            <person name="Chen C."/>
            <person name="Bauer D."/>
            <person name="Andreopoulos W."/>
            <person name="Pangilinan J."/>
            <person name="LaButti K."/>
            <person name="Riley R."/>
            <person name="Lipzen A."/>
            <person name="Clum A."/>
            <person name="Drula E."/>
            <person name="Henrissat B."/>
            <person name="Kohler A."/>
            <person name="Grigoriev I.V."/>
            <person name="Martin F.M."/>
            <person name="Hacquard S."/>
        </authorList>
    </citation>
    <scope>NUCLEOTIDE SEQUENCE</scope>
    <source>
        <strain evidence="1">MPI-CAGE-CH-0243</strain>
    </source>
</reference>
<evidence type="ECO:0008006" key="3">
    <source>
        <dbReference type="Google" id="ProtNLM"/>
    </source>
</evidence>
<dbReference type="Proteomes" id="UP000700596">
    <property type="component" value="Unassembled WGS sequence"/>
</dbReference>
<dbReference type="Pfam" id="PF08982">
    <property type="entry name" value="AtaL"/>
    <property type="match status" value="1"/>
</dbReference>
<evidence type="ECO:0000313" key="1">
    <source>
        <dbReference type="EMBL" id="KAH7125170.1"/>
    </source>
</evidence>
<proteinExistence type="predicted"/>
<protein>
    <recommendedName>
        <fullName evidence="3">DUF1857-domain-containing protein</fullName>
    </recommendedName>
</protein>
<comment type="caution">
    <text evidence="1">The sequence shown here is derived from an EMBL/GenBank/DDBJ whole genome shotgun (WGS) entry which is preliminary data.</text>
</comment>
<dbReference type="OrthoDB" id="2320332at2759"/>
<name>A0A9P9DSY7_9PLEO</name>
<dbReference type="EMBL" id="JAGMWT010000007">
    <property type="protein sequence ID" value="KAH7125170.1"/>
    <property type="molecule type" value="Genomic_DNA"/>
</dbReference>
<gene>
    <name evidence="1" type="ORF">B0J11DRAFT_486525</name>
</gene>
<dbReference type="InterPro" id="IPR015075">
    <property type="entry name" value="AtaL"/>
</dbReference>
<dbReference type="Gene3D" id="3.30.530.20">
    <property type="match status" value="1"/>
</dbReference>